<dbReference type="EMBL" id="AWSQ01000001">
    <property type="protein sequence ID" value="KFX71580.1"/>
    <property type="molecule type" value="Genomic_DNA"/>
</dbReference>
<keyword evidence="1" id="KW-0732">Signal</keyword>
<evidence type="ECO:0000313" key="2">
    <source>
        <dbReference type="EMBL" id="KFX71580.1"/>
    </source>
</evidence>
<proteinExistence type="predicted"/>
<gene>
    <name evidence="2" type="ORF">TMS3_0106550</name>
</gene>
<dbReference type="eggNOG" id="COG3019">
    <property type="taxonomic scope" value="Bacteria"/>
</dbReference>
<dbReference type="InterPro" id="IPR036249">
    <property type="entry name" value="Thioredoxin-like_sf"/>
</dbReference>
<protein>
    <submittedName>
        <fullName evidence="2">Metal-binding protein</fullName>
    </submittedName>
</protein>
<sequence length="144" mass="15443">MRLFFLLGGLFAGLLHAAEPLTIDVYRDPNCGCCKAWISHLQDNGFSVNDHLEADMPALKQRLGVPPRLASCHTGVIDGRFVEGHVPAADILKLRQQPDLLGAAVPGMPTGSPGMERGDIRDAYQVIGLGPNGDEQVLADYPAN</sequence>
<dbReference type="Pfam" id="PF04214">
    <property type="entry name" value="DUF411"/>
    <property type="match status" value="1"/>
</dbReference>
<feature type="chain" id="PRO_5001984422" evidence="1">
    <location>
        <begin position="18"/>
        <end position="144"/>
    </location>
</feature>
<dbReference type="AlphaFoldDB" id="A0A0A1YNV5"/>
<dbReference type="RefSeq" id="WP_025164426.1">
    <property type="nucleotide sequence ID" value="NZ_AWSQ01000001.1"/>
</dbReference>
<feature type="signal peptide" evidence="1">
    <location>
        <begin position="1"/>
        <end position="17"/>
    </location>
</feature>
<evidence type="ECO:0000256" key="1">
    <source>
        <dbReference type="SAM" id="SignalP"/>
    </source>
</evidence>
<dbReference type="OrthoDB" id="14727at2"/>
<keyword evidence="3" id="KW-1185">Reference proteome</keyword>
<dbReference type="SUPFAM" id="SSF52833">
    <property type="entry name" value="Thioredoxin-like"/>
    <property type="match status" value="1"/>
</dbReference>
<name>A0A0A1YNV5_9PSED</name>
<dbReference type="STRING" id="1395571.TMS3_0106550"/>
<evidence type="ECO:0000313" key="3">
    <source>
        <dbReference type="Proteomes" id="UP000030063"/>
    </source>
</evidence>
<comment type="caution">
    <text evidence="2">The sequence shown here is derived from an EMBL/GenBank/DDBJ whole genome shotgun (WGS) entry which is preliminary data.</text>
</comment>
<dbReference type="InterPro" id="IPR007332">
    <property type="entry name" value="DUF411"/>
</dbReference>
<dbReference type="Proteomes" id="UP000030063">
    <property type="component" value="Unassembled WGS sequence"/>
</dbReference>
<accession>A0A0A1YNV5</accession>
<organism evidence="2 3">
    <name type="scientific">Pseudomonas taeanensis MS-3</name>
    <dbReference type="NCBI Taxonomy" id="1395571"/>
    <lineage>
        <taxon>Bacteria</taxon>
        <taxon>Pseudomonadati</taxon>
        <taxon>Pseudomonadota</taxon>
        <taxon>Gammaproteobacteria</taxon>
        <taxon>Pseudomonadales</taxon>
        <taxon>Pseudomonadaceae</taxon>
        <taxon>Pseudomonas</taxon>
    </lineage>
</organism>
<reference evidence="2 3" key="1">
    <citation type="journal article" date="2014" name="Genome Announc.">
        <title>Draft Genome Sequence of Petroleum Oil-Degrading Marine Bacterium Pseudomonas taeanensis Strain MS-3, Isolated from a Crude Oil-Contaminated Seashore.</title>
        <authorList>
            <person name="Lee S.Y."/>
            <person name="Kim S.H."/>
            <person name="Lee D.G."/>
            <person name="Shin S."/>
            <person name="Yun S.H."/>
            <person name="Choi C.W."/>
            <person name="Chung Y.H."/>
            <person name="Choi J.S."/>
            <person name="Kahng H.Y."/>
            <person name="Kim S.I."/>
        </authorList>
    </citation>
    <scope>NUCLEOTIDE SEQUENCE [LARGE SCALE GENOMIC DNA]</scope>
    <source>
        <strain evidence="2 3">MS-3</strain>
    </source>
</reference>